<evidence type="ECO:0000259" key="2">
    <source>
        <dbReference type="Pfam" id="PF07734"/>
    </source>
</evidence>
<dbReference type="AlphaFoldDB" id="A0A8X7QNN1"/>
<dbReference type="PANTHER" id="PTHR31672">
    <property type="entry name" value="BNACNNG10540D PROTEIN"/>
    <property type="match status" value="1"/>
</dbReference>
<dbReference type="PANTHER" id="PTHR31672:SF13">
    <property type="entry name" value="F-BOX PROTEIN CPR30-LIKE"/>
    <property type="match status" value="1"/>
</dbReference>
<name>A0A8X7QNN1_BRACI</name>
<evidence type="ECO:0000259" key="1">
    <source>
        <dbReference type="Pfam" id="PF00646"/>
    </source>
</evidence>
<dbReference type="OrthoDB" id="1098411at2759"/>
<proteinExistence type="predicted"/>
<dbReference type="InterPro" id="IPR050796">
    <property type="entry name" value="SCF_F-box_component"/>
</dbReference>
<keyword evidence="4" id="KW-1185">Reference proteome</keyword>
<gene>
    <name evidence="3" type="ORF">Bca52824_065533</name>
</gene>
<dbReference type="Proteomes" id="UP000886595">
    <property type="component" value="Unassembled WGS sequence"/>
</dbReference>
<dbReference type="InterPro" id="IPR006527">
    <property type="entry name" value="F-box-assoc_dom_typ1"/>
</dbReference>
<evidence type="ECO:0000313" key="4">
    <source>
        <dbReference type="Proteomes" id="UP000886595"/>
    </source>
</evidence>
<sequence length="136" mass="15589">MMMSDLLPELIEEIPSRVPASSLKPLRSSCKRWNTLFKDRRFAEKHFAKAQSNSHVIILKEFMFCPMNVHLKVVLPSVEFKELRLENKSVYLIVFTATVFLLCITTDDRLVVWNPCVGKQGESNTIIVMGDTLGLF</sequence>
<accession>A0A8X7QNN1</accession>
<evidence type="ECO:0008006" key="5">
    <source>
        <dbReference type="Google" id="ProtNLM"/>
    </source>
</evidence>
<feature type="domain" description="F-box associated beta-propeller type 1" evidence="2">
    <location>
        <begin position="56"/>
        <end position="119"/>
    </location>
</feature>
<dbReference type="Pfam" id="PF07734">
    <property type="entry name" value="FBA_1"/>
    <property type="match status" value="1"/>
</dbReference>
<reference evidence="3 4" key="1">
    <citation type="submission" date="2020-02" db="EMBL/GenBank/DDBJ databases">
        <authorList>
            <person name="Ma Q."/>
            <person name="Huang Y."/>
            <person name="Song X."/>
            <person name="Pei D."/>
        </authorList>
    </citation>
    <scope>NUCLEOTIDE SEQUENCE [LARGE SCALE GENOMIC DNA]</scope>
    <source>
        <strain evidence="3">Sxm20200214</strain>
        <tissue evidence="3">Leaf</tissue>
    </source>
</reference>
<comment type="caution">
    <text evidence="3">The sequence shown here is derived from an EMBL/GenBank/DDBJ whole genome shotgun (WGS) entry which is preliminary data.</text>
</comment>
<dbReference type="InterPro" id="IPR036047">
    <property type="entry name" value="F-box-like_dom_sf"/>
</dbReference>
<dbReference type="Pfam" id="PF00646">
    <property type="entry name" value="F-box"/>
    <property type="match status" value="1"/>
</dbReference>
<dbReference type="EMBL" id="JAAMPC010000013">
    <property type="protein sequence ID" value="KAG2270978.1"/>
    <property type="molecule type" value="Genomic_DNA"/>
</dbReference>
<evidence type="ECO:0000313" key="3">
    <source>
        <dbReference type="EMBL" id="KAG2270978.1"/>
    </source>
</evidence>
<dbReference type="SUPFAM" id="SSF81383">
    <property type="entry name" value="F-box domain"/>
    <property type="match status" value="1"/>
</dbReference>
<feature type="domain" description="F-box" evidence="1">
    <location>
        <begin position="4"/>
        <end position="42"/>
    </location>
</feature>
<protein>
    <recommendedName>
        <fullName evidence="5">F-box domain-containing protein</fullName>
    </recommendedName>
</protein>
<organism evidence="3 4">
    <name type="scientific">Brassica carinata</name>
    <name type="common">Ethiopian mustard</name>
    <name type="synonym">Abyssinian cabbage</name>
    <dbReference type="NCBI Taxonomy" id="52824"/>
    <lineage>
        <taxon>Eukaryota</taxon>
        <taxon>Viridiplantae</taxon>
        <taxon>Streptophyta</taxon>
        <taxon>Embryophyta</taxon>
        <taxon>Tracheophyta</taxon>
        <taxon>Spermatophyta</taxon>
        <taxon>Magnoliopsida</taxon>
        <taxon>eudicotyledons</taxon>
        <taxon>Gunneridae</taxon>
        <taxon>Pentapetalae</taxon>
        <taxon>rosids</taxon>
        <taxon>malvids</taxon>
        <taxon>Brassicales</taxon>
        <taxon>Brassicaceae</taxon>
        <taxon>Brassiceae</taxon>
        <taxon>Brassica</taxon>
    </lineage>
</organism>
<dbReference type="InterPro" id="IPR001810">
    <property type="entry name" value="F-box_dom"/>
</dbReference>